<sequence>MASLYISGYSQDLVYADSIPASVTATPRHVLTLDLARMSEVRQPTLDLSNLKSYNIRFPSLDSRQPLETTFGDPLPVMQNADGGVTSFVFYKAARDAGSLLRGKFPPDAKGVFYFHKSDPQISSSVRFRICDDPKPSTFNAGHDLLLPPTYHGDNSPWKISLLSIASKKGYRGFQQMLLDEGLVDRSVMERLRNLASEHEWRIAKLPLYSIDQPFIADLSQRVSIHFVSLKGLVSCKQLPSLQVSWHKQEGKVRVRFVLSPLPKHRDHPSLLLEYLEILTPIKRLDEKDAIKMPVVGEYLKRKGKVWSYSLKDQAEGRKIADIFDIPI</sequence>
<accession>A0A8H4VHP5</accession>
<organism evidence="1 2">
    <name type="scientific">Agrocybe pediades</name>
    <dbReference type="NCBI Taxonomy" id="84607"/>
    <lineage>
        <taxon>Eukaryota</taxon>
        <taxon>Fungi</taxon>
        <taxon>Dikarya</taxon>
        <taxon>Basidiomycota</taxon>
        <taxon>Agaricomycotina</taxon>
        <taxon>Agaricomycetes</taxon>
        <taxon>Agaricomycetidae</taxon>
        <taxon>Agaricales</taxon>
        <taxon>Agaricineae</taxon>
        <taxon>Strophariaceae</taxon>
        <taxon>Agrocybe</taxon>
    </lineage>
</organism>
<name>A0A8H4VHP5_9AGAR</name>
<keyword evidence="2" id="KW-1185">Reference proteome</keyword>
<dbReference type="Proteomes" id="UP000521872">
    <property type="component" value="Unassembled WGS sequence"/>
</dbReference>
<gene>
    <name evidence="1" type="ORF">D9613_012250</name>
</gene>
<evidence type="ECO:0000313" key="1">
    <source>
        <dbReference type="EMBL" id="KAF4609537.1"/>
    </source>
</evidence>
<dbReference type="EMBL" id="JAACJL010000061">
    <property type="protein sequence ID" value="KAF4609537.1"/>
    <property type="molecule type" value="Genomic_DNA"/>
</dbReference>
<proteinExistence type="predicted"/>
<evidence type="ECO:0000313" key="2">
    <source>
        <dbReference type="Proteomes" id="UP000521872"/>
    </source>
</evidence>
<comment type="caution">
    <text evidence="1">The sequence shown here is derived from an EMBL/GenBank/DDBJ whole genome shotgun (WGS) entry which is preliminary data.</text>
</comment>
<protein>
    <submittedName>
        <fullName evidence="1">Uncharacterized protein</fullName>
    </submittedName>
</protein>
<reference evidence="1 2" key="1">
    <citation type="submission" date="2019-12" db="EMBL/GenBank/DDBJ databases">
        <authorList>
            <person name="Floudas D."/>
            <person name="Bentzer J."/>
            <person name="Ahren D."/>
            <person name="Johansson T."/>
            <person name="Persson P."/>
            <person name="Tunlid A."/>
        </authorList>
    </citation>
    <scope>NUCLEOTIDE SEQUENCE [LARGE SCALE GENOMIC DNA]</scope>
    <source>
        <strain evidence="1 2">CBS 102.39</strain>
    </source>
</reference>
<dbReference type="AlphaFoldDB" id="A0A8H4VHP5"/>